<name>A0ABX2XE41_9FLAO</name>
<evidence type="ECO:0000313" key="3">
    <source>
        <dbReference type="EMBL" id="OCB70131.1"/>
    </source>
</evidence>
<evidence type="ECO:0000313" key="4">
    <source>
        <dbReference type="Proteomes" id="UP000093343"/>
    </source>
</evidence>
<keyword evidence="1" id="KW-0175">Coiled coil</keyword>
<reference evidence="4" key="1">
    <citation type="submission" date="2016-03" db="EMBL/GenBank/DDBJ databases">
        <title>Draft genome sequence of Paenibacillus glacialis DSM 22343.</title>
        <authorList>
            <person name="Shin S.-K."/>
            <person name="Yi H."/>
        </authorList>
    </citation>
    <scope>NUCLEOTIDE SEQUENCE [LARGE SCALE GENOMIC DNA]</scope>
    <source>
        <strain evidence="4">CCUG 60099</strain>
    </source>
</reference>
<keyword evidence="4" id="KW-1185">Reference proteome</keyword>
<dbReference type="RefSeq" id="WP_065451457.1">
    <property type="nucleotide sequence ID" value="NZ_LVEN01000044.1"/>
</dbReference>
<dbReference type="Gene3D" id="3.40.50.300">
    <property type="entry name" value="P-loop containing nucleotide triphosphate hydrolases"/>
    <property type="match status" value="1"/>
</dbReference>
<dbReference type="PANTHER" id="PTHR32182:SF22">
    <property type="entry name" value="ATP-DEPENDENT ENDONUCLEASE, OLD FAMILY-RELATED"/>
    <property type="match status" value="1"/>
</dbReference>
<proteinExistence type="predicted"/>
<dbReference type="PANTHER" id="PTHR32182">
    <property type="entry name" value="DNA REPLICATION AND REPAIR PROTEIN RECF"/>
    <property type="match status" value="1"/>
</dbReference>
<evidence type="ECO:0000256" key="1">
    <source>
        <dbReference type="SAM" id="Coils"/>
    </source>
</evidence>
<comment type="caution">
    <text evidence="3">The sequence shown here is derived from an EMBL/GenBank/DDBJ whole genome shotgun (WGS) entry which is preliminary data.</text>
</comment>
<dbReference type="Proteomes" id="UP000093343">
    <property type="component" value="Unassembled WGS sequence"/>
</dbReference>
<dbReference type="SUPFAM" id="SSF52540">
    <property type="entry name" value="P-loop containing nucleoside triphosphate hydrolases"/>
    <property type="match status" value="1"/>
</dbReference>
<accession>A0ABX2XE41</accession>
<organism evidence="3 4">
    <name type="scientific">Flavobacterium piscis</name>
    <dbReference type="NCBI Taxonomy" id="1114874"/>
    <lineage>
        <taxon>Bacteria</taxon>
        <taxon>Pseudomonadati</taxon>
        <taxon>Bacteroidota</taxon>
        <taxon>Flavobacteriia</taxon>
        <taxon>Flavobacteriales</taxon>
        <taxon>Flavobacteriaceae</taxon>
        <taxon>Flavobacterium</taxon>
    </lineage>
</organism>
<protein>
    <recommendedName>
        <fullName evidence="2">Protein CR006 P-loop domain-containing protein</fullName>
    </recommendedName>
</protein>
<feature type="domain" description="Protein CR006 P-loop" evidence="2">
    <location>
        <begin position="10"/>
        <end position="736"/>
    </location>
</feature>
<evidence type="ECO:0000259" key="2">
    <source>
        <dbReference type="Pfam" id="PF13166"/>
    </source>
</evidence>
<dbReference type="Pfam" id="PF13166">
    <property type="entry name" value="AAA_13"/>
    <property type="match status" value="1"/>
</dbReference>
<feature type="coiled-coil region" evidence="1">
    <location>
        <begin position="437"/>
        <end position="471"/>
    </location>
</feature>
<dbReference type="InterPro" id="IPR027417">
    <property type="entry name" value="P-loop_NTPase"/>
</dbReference>
<dbReference type="InterPro" id="IPR026866">
    <property type="entry name" value="CR006_AAA"/>
</dbReference>
<sequence>MITKIDFIKNFGIYKNFEWNNIIDIENFKEKNIIYGWNYSGKTTLSRIFSSLRDKTIHNSYKNGSFKLSCDNISYDKTNLVTFPYEVLVFNAEYAKENLRWEFDENINAIFFEVGNNAKISSEIDRLNNLIDLIIGTSSIKGKKENLEIIMQQYEDFENLFTIEAGRIKNDSFSSLIEFNKAHLKKIRDKIIPDLEKHIIKSKPDLEKIVKTVKIENAKPKIENINFISSYEQIIELTKAALSSIPSKSNVIKILDDDPKAYYWAKKGLEIHELNDNCKFCGNQISNAKYKNLLNYFQNESSKLKQDIDDILFLIEEEEVKLKELNIPLSINDLNENFQHQFTKLETSISKEIYNYKKHLNKITKILQSKYTSKIYSNVKINFKTNGNINTLKCVDSFNQLIKENNNFFDDFNEIMTKERDHYKNHLVAIYLKNTKYLSKKNKYEKAKNHLEILDQKVKKYTNEIFQLNSSKESDAAGSILFNSFIQSFLSRDDIEIRLNTSTKKFNLMRGSELAENLSEGEKMAISFSHFFVNLKSIEEKGKLNNYIIYIDDPISSLDSNHIFQINSLLKEIFFDKKIIDPNKPQNLQWVLKCKQLFVSTHNLEFLNLLKELPKKGAFNNKESKYFISRNKNEAEIQKLPAIFSTISSEYHFLFGEILEFTKNPDRTLSPKLFTIPNIVRRFLEMYTLTKYPNMKEEVDGRAEVVFGKQESKRILKLLHYFSHFNNLDRLQTHSNFISDIEHACDDLIELIKTNDKLHYDALEASTIN</sequence>
<dbReference type="EMBL" id="LVEN01000044">
    <property type="protein sequence ID" value="OCB70131.1"/>
    <property type="molecule type" value="Genomic_DNA"/>
</dbReference>
<gene>
    <name evidence="3" type="ORF">FLP_20965</name>
</gene>